<evidence type="ECO:0000256" key="1">
    <source>
        <dbReference type="SAM" id="MobiDB-lite"/>
    </source>
</evidence>
<proteinExistence type="predicted"/>
<gene>
    <name evidence="2" type="ORF">Maq22A_c05390</name>
</gene>
<feature type="region of interest" description="Disordered" evidence="1">
    <location>
        <begin position="1"/>
        <end position="50"/>
    </location>
</feature>
<feature type="region of interest" description="Disordered" evidence="1">
    <location>
        <begin position="64"/>
        <end position="83"/>
    </location>
</feature>
<name>A0A0C6F7Y3_9HYPH</name>
<dbReference type="EMBL" id="AP014704">
    <property type="protein sequence ID" value="BAQ44463.1"/>
    <property type="molecule type" value="Genomic_DNA"/>
</dbReference>
<sequence>MGRLDDGALGRRIRARRREVGRRAGREEAAARRPEGAKHGHQAAAEPGQAETCELALRLAPDLARGLCGGAPPDPPAPRGPRE</sequence>
<feature type="compositionally biased region" description="Basic and acidic residues" evidence="1">
    <location>
        <begin position="21"/>
        <end position="38"/>
    </location>
</feature>
<dbReference type="AlphaFoldDB" id="A0A0C6F7Y3"/>
<dbReference type="Proteomes" id="UP000061432">
    <property type="component" value="Chromosome"/>
</dbReference>
<organism evidence="2 3">
    <name type="scientific">Methylobacterium aquaticum</name>
    <dbReference type="NCBI Taxonomy" id="270351"/>
    <lineage>
        <taxon>Bacteria</taxon>
        <taxon>Pseudomonadati</taxon>
        <taxon>Pseudomonadota</taxon>
        <taxon>Alphaproteobacteria</taxon>
        <taxon>Hyphomicrobiales</taxon>
        <taxon>Methylobacteriaceae</taxon>
        <taxon>Methylobacterium</taxon>
    </lineage>
</organism>
<feature type="compositionally biased region" description="Basic residues" evidence="1">
    <location>
        <begin position="11"/>
        <end position="20"/>
    </location>
</feature>
<protein>
    <submittedName>
        <fullName evidence="2">Uncharacterized protein</fullName>
    </submittedName>
</protein>
<evidence type="ECO:0000313" key="3">
    <source>
        <dbReference type="Proteomes" id="UP000061432"/>
    </source>
</evidence>
<accession>A0A0C6F7Y3</accession>
<evidence type="ECO:0000313" key="2">
    <source>
        <dbReference type="EMBL" id="BAQ44463.1"/>
    </source>
</evidence>
<reference evidence="2 3" key="1">
    <citation type="journal article" date="2015" name="Genome Announc.">
        <title>Complete Genome Sequence of Methylobacterium aquaticum Strain 22A, Isolated from Racomitrium japonicum Moss.</title>
        <authorList>
            <person name="Tani A."/>
            <person name="Ogura Y."/>
            <person name="Hayashi T."/>
            <person name="Kimbara K."/>
        </authorList>
    </citation>
    <scope>NUCLEOTIDE SEQUENCE [LARGE SCALE GENOMIC DNA]</scope>
    <source>
        <strain evidence="2 3">MA-22A</strain>
    </source>
</reference>
<reference evidence="3" key="2">
    <citation type="submission" date="2015-01" db="EMBL/GenBank/DDBJ databases">
        <title>Complete genome sequence of Methylobacterium aquaticum strain 22A.</title>
        <authorList>
            <person name="Tani A."/>
            <person name="Ogura Y."/>
            <person name="Hayashi T."/>
        </authorList>
    </citation>
    <scope>NUCLEOTIDE SEQUENCE [LARGE SCALE GENOMIC DNA]</scope>
    <source>
        <strain evidence="3">MA-22A</strain>
    </source>
</reference>
<dbReference type="KEGG" id="maqu:Maq22A_c05390"/>
<feature type="compositionally biased region" description="Pro residues" evidence="1">
    <location>
        <begin position="72"/>
        <end position="83"/>
    </location>
</feature>